<accession>A0A939FWA6</accession>
<evidence type="ECO:0000256" key="8">
    <source>
        <dbReference type="ARBA" id="ARBA00043906"/>
    </source>
</evidence>
<evidence type="ECO:0000256" key="5">
    <source>
        <dbReference type="ARBA" id="ARBA00023002"/>
    </source>
</evidence>
<dbReference type="CDD" id="cd20625">
    <property type="entry name" value="CYP164-like"/>
    <property type="match status" value="1"/>
</dbReference>
<dbReference type="GO" id="GO:0020037">
    <property type="term" value="F:heme binding"/>
    <property type="evidence" value="ECO:0007669"/>
    <property type="project" value="InterPro"/>
</dbReference>
<evidence type="ECO:0000256" key="4">
    <source>
        <dbReference type="ARBA" id="ARBA00022723"/>
    </source>
</evidence>
<dbReference type="PANTHER" id="PTHR46696">
    <property type="entry name" value="P450, PUTATIVE (EUROFUNG)-RELATED"/>
    <property type="match status" value="1"/>
</dbReference>
<dbReference type="SUPFAM" id="SSF48264">
    <property type="entry name" value="Cytochrome P450"/>
    <property type="match status" value="1"/>
</dbReference>
<name>A0A939FWA6_9HYPH</name>
<proteinExistence type="inferred from homology"/>
<keyword evidence="6 9" id="KW-0408">Iron</keyword>
<keyword evidence="7 9" id="KW-0503">Monooxygenase</keyword>
<dbReference type="Pfam" id="PF00067">
    <property type="entry name" value="p450"/>
    <property type="match status" value="1"/>
</dbReference>
<dbReference type="GO" id="GO:0004497">
    <property type="term" value="F:monooxygenase activity"/>
    <property type="evidence" value="ECO:0007669"/>
    <property type="project" value="UniProtKB-KW"/>
</dbReference>
<dbReference type="EMBL" id="JAFMPP010000006">
    <property type="protein sequence ID" value="MBO0662697.1"/>
    <property type="molecule type" value="Genomic_DNA"/>
</dbReference>
<dbReference type="PANTHER" id="PTHR46696:SF1">
    <property type="entry name" value="CYTOCHROME P450 YJIB-RELATED"/>
    <property type="match status" value="1"/>
</dbReference>
<dbReference type="InterPro" id="IPR002397">
    <property type="entry name" value="Cyt_P450_B"/>
</dbReference>
<comment type="function">
    <text evidence="8">Cytochromes P450 are a group of heme-thiolate monooxygenases. They oxidize a variety of structurally unrelated compounds, including steroids, fatty acids, and xenobiotics.</text>
</comment>
<evidence type="ECO:0000313" key="10">
    <source>
        <dbReference type="EMBL" id="MBO0662697.1"/>
    </source>
</evidence>
<evidence type="ECO:0000313" key="11">
    <source>
        <dbReference type="Proteomes" id="UP000664122"/>
    </source>
</evidence>
<keyword evidence="11" id="KW-1185">Reference proteome</keyword>
<dbReference type="PRINTS" id="PR00385">
    <property type="entry name" value="P450"/>
</dbReference>
<keyword evidence="4 9" id="KW-0479">Metal-binding</keyword>
<evidence type="ECO:0000256" key="1">
    <source>
        <dbReference type="ARBA" id="ARBA00001971"/>
    </source>
</evidence>
<reference evidence="10" key="1">
    <citation type="submission" date="2021-03" db="EMBL/GenBank/DDBJ databases">
        <title>Whole genome sequence of Jiella sp. CQZ9-1.</title>
        <authorList>
            <person name="Tuo L."/>
        </authorList>
    </citation>
    <scope>NUCLEOTIDE SEQUENCE</scope>
    <source>
        <strain evidence="10">CQZ9-1</strain>
    </source>
</reference>
<dbReference type="FunFam" id="1.10.630.10:FF:000018">
    <property type="entry name" value="Cytochrome P450 monooxygenase"/>
    <property type="match status" value="1"/>
</dbReference>
<comment type="caution">
    <text evidence="10">The sequence shown here is derived from an EMBL/GenBank/DDBJ whole genome shotgun (WGS) entry which is preliminary data.</text>
</comment>
<organism evidence="10 11">
    <name type="scientific">Jiella flava</name>
    <dbReference type="NCBI Taxonomy" id="2816857"/>
    <lineage>
        <taxon>Bacteria</taxon>
        <taxon>Pseudomonadati</taxon>
        <taxon>Pseudomonadota</taxon>
        <taxon>Alphaproteobacteria</taxon>
        <taxon>Hyphomicrobiales</taxon>
        <taxon>Aurantimonadaceae</taxon>
        <taxon>Jiella</taxon>
    </lineage>
</organism>
<protein>
    <submittedName>
        <fullName evidence="10">Cytochrome P450</fullName>
    </submittedName>
</protein>
<dbReference type="GO" id="GO:0016705">
    <property type="term" value="F:oxidoreductase activity, acting on paired donors, with incorporation or reduction of molecular oxygen"/>
    <property type="evidence" value="ECO:0007669"/>
    <property type="project" value="InterPro"/>
</dbReference>
<dbReference type="InterPro" id="IPR036396">
    <property type="entry name" value="Cyt_P450_sf"/>
</dbReference>
<evidence type="ECO:0000256" key="7">
    <source>
        <dbReference type="ARBA" id="ARBA00023033"/>
    </source>
</evidence>
<evidence type="ECO:0000256" key="9">
    <source>
        <dbReference type="RuleBase" id="RU000461"/>
    </source>
</evidence>
<dbReference type="InterPro" id="IPR001128">
    <property type="entry name" value="Cyt_P450"/>
</dbReference>
<evidence type="ECO:0000256" key="6">
    <source>
        <dbReference type="ARBA" id="ARBA00023004"/>
    </source>
</evidence>
<dbReference type="RefSeq" id="WP_207257487.1">
    <property type="nucleotide sequence ID" value="NZ_JAFMPP010000006.1"/>
</dbReference>
<keyword evidence="3 9" id="KW-0349">Heme</keyword>
<dbReference type="AlphaFoldDB" id="A0A939FWA6"/>
<comment type="similarity">
    <text evidence="2 9">Belongs to the cytochrome P450 family.</text>
</comment>
<comment type="cofactor">
    <cofactor evidence="1">
        <name>heme</name>
        <dbReference type="ChEBI" id="CHEBI:30413"/>
    </cofactor>
</comment>
<keyword evidence="5 9" id="KW-0560">Oxidoreductase</keyword>
<dbReference type="PRINTS" id="PR00359">
    <property type="entry name" value="BP450"/>
</dbReference>
<gene>
    <name evidence="10" type="ORF">J1C48_08915</name>
</gene>
<dbReference type="GO" id="GO:0005506">
    <property type="term" value="F:iron ion binding"/>
    <property type="evidence" value="ECO:0007669"/>
    <property type="project" value="InterPro"/>
</dbReference>
<dbReference type="InterPro" id="IPR017972">
    <property type="entry name" value="Cyt_P450_CS"/>
</dbReference>
<dbReference type="Proteomes" id="UP000664122">
    <property type="component" value="Unassembled WGS sequence"/>
</dbReference>
<evidence type="ECO:0000256" key="3">
    <source>
        <dbReference type="ARBA" id="ARBA00022617"/>
    </source>
</evidence>
<dbReference type="PROSITE" id="PS00086">
    <property type="entry name" value="CYTOCHROME_P450"/>
    <property type="match status" value="1"/>
</dbReference>
<sequence length="425" mass="46566">MSQTTKTSTGLPASFHLENGQLTLDPRDPSFVQNPYPAYAALIEAGGVALWNTIGGLAVARHDLVAAILKDRRFGRIVPNNAEGRPDFSDKPDHLSAFYTLEAGSLLELEPPTHTRLRALLTRAFVSRRIEQLAPQITAIADALIDSFEGKPAIDLIADFATPLPVRVITALIGVQDAAAERLLDWSHRIVAMYTPGRTQAVEVAANRAAEEFAAFLRPAIDDKRHAPGDDLISALMAAEVEDGKLDRDELISLVVLLLNAGHEATVHQIGNAVKLILESGEDPAVLFADTRQAEAAIEETLRLDPPLHLFERFALETIELPGGVTLERGDKVALLLAAANRDPQAYGQPGRFIPDRFLARETKTLTSFGGGIHFCIGAPLARLELRIGLERLFRRCPKLTIAAPPRYRDNWHFHGLERLEVSRL</sequence>
<dbReference type="Gene3D" id="1.10.630.10">
    <property type="entry name" value="Cytochrome P450"/>
    <property type="match status" value="1"/>
</dbReference>
<evidence type="ECO:0000256" key="2">
    <source>
        <dbReference type="ARBA" id="ARBA00010617"/>
    </source>
</evidence>